<evidence type="ECO:0000313" key="3">
    <source>
        <dbReference type="EMBL" id="TPE62869.1"/>
    </source>
</evidence>
<dbReference type="AlphaFoldDB" id="A0A501XR44"/>
<feature type="chain" id="PRO_5021254752" evidence="1">
    <location>
        <begin position="23"/>
        <end position="313"/>
    </location>
</feature>
<evidence type="ECO:0000256" key="1">
    <source>
        <dbReference type="SAM" id="SignalP"/>
    </source>
</evidence>
<dbReference type="PROSITE" id="PS51257">
    <property type="entry name" value="PROKAR_LIPOPROTEIN"/>
    <property type="match status" value="1"/>
</dbReference>
<dbReference type="OrthoDB" id="1854250at2"/>
<keyword evidence="1" id="KW-0732">Signal</keyword>
<dbReference type="GO" id="GO:0005886">
    <property type="term" value="C:plasma membrane"/>
    <property type="evidence" value="ECO:0007669"/>
    <property type="project" value="TreeGrafter"/>
</dbReference>
<accession>A0A501XR44</accession>
<gene>
    <name evidence="3" type="ORF">FJQ54_04940</name>
</gene>
<dbReference type="Pfam" id="PF03009">
    <property type="entry name" value="GDPD"/>
    <property type="match status" value="1"/>
</dbReference>
<feature type="signal peptide" evidence="1">
    <location>
        <begin position="1"/>
        <end position="22"/>
    </location>
</feature>
<dbReference type="SUPFAM" id="SSF51695">
    <property type="entry name" value="PLC-like phosphodiesterases"/>
    <property type="match status" value="1"/>
</dbReference>
<dbReference type="GO" id="GO:0070291">
    <property type="term" value="P:N-acylethanolamine metabolic process"/>
    <property type="evidence" value="ECO:0007669"/>
    <property type="project" value="TreeGrafter"/>
</dbReference>
<feature type="domain" description="GP-PDE" evidence="2">
    <location>
        <begin position="52"/>
        <end position="297"/>
    </location>
</feature>
<dbReference type="Proteomes" id="UP000319897">
    <property type="component" value="Unassembled WGS sequence"/>
</dbReference>
<dbReference type="InterPro" id="IPR017946">
    <property type="entry name" value="PLC-like_Pdiesterase_TIM-brl"/>
</dbReference>
<dbReference type="InterPro" id="IPR030395">
    <property type="entry name" value="GP_PDE_dom"/>
</dbReference>
<evidence type="ECO:0000313" key="4">
    <source>
        <dbReference type="Proteomes" id="UP000319897"/>
    </source>
</evidence>
<dbReference type="CDD" id="cd08566">
    <property type="entry name" value="GDPD_AtGDE_like"/>
    <property type="match status" value="1"/>
</dbReference>
<dbReference type="PROSITE" id="PS51704">
    <property type="entry name" value="GP_PDE"/>
    <property type="match status" value="1"/>
</dbReference>
<dbReference type="PANTHER" id="PTHR46320:SF1">
    <property type="entry name" value="GLYCEROPHOSPHODIESTER PHOSPHODIESTERASE 1"/>
    <property type="match status" value="1"/>
</dbReference>
<protein>
    <submittedName>
        <fullName evidence="3">Glycerophosphodiester phosphodiesterase family protein</fullName>
    </submittedName>
</protein>
<keyword evidence="4" id="KW-1185">Reference proteome</keyword>
<sequence length="313" mass="34049">MRIRQFLSAMLMPALLILSACAMGRVDTHRPPAPVMRAMPDVFDCLRERRLALVSAHRGQKDPMAAENSIASFADTIERGPIFIEVDVSRSADGVLMLMHDQTLDRTTTGLGPLAGYSYQQLRRAWLKDGKGAITDERIPTLEEALVWARRNGGVLQLDIKPGVPLADVLEQVREQRMENQVILIAYSLADVRNFQRAAPEMMISASGRNASENAAILAMANPRMLFFTGVAEPDPALIARLDAAGVEAITGTLGKAGERLDDRYLADGNASEYAALAERGVALIASDQPVVAWRALKSADRDGTICLLGVKQ</sequence>
<evidence type="ECO:0000259" key="2">
    <source>
        <dbReference type="PROSITE" id="PS51704"/>
    </source>
</evidence>
<dbReference type="PANTHER" id="PTHR46320">
    <property type="entry name" value="GLYCEROPHOSPHODIESTER PHOSPHODIESTERASE 1"/>
    <property type="match status" value="1"/>
</dbReference>
<proteinExistence type="predicted"/>
<comment type="caution">
    <text evidence="3">The sequence shown here is derived from an EMBL/GenBank/DDBJ whole genome shotgun (WGS) entry which is preliminary data.</text>
</comment>
<name>A0A501XR44_9SPHN</name>
<dbReference type="RefSeq" id="WP_140927308.1">
    <property type="nucleotide sequence ID" value="NZ_VFSU01000016.1"/>
</dbReference>
<dbReference type="GO" id="GO:0006644">
    <property type="term" value="P:phospholipid metabolic process"/>
    <property type="evidence" value="ECO:0007669"/>
    <property type="project" value="TreeGrafter"/>
</dbReference>
<dbReference type="EMBL" id="VFSU01000016">
    <property type="protein sequence ID" value="TPE62869.1"/>
    <property type="molecule type" value="Genomic_DNA"/>
</dbReference>
<dbReference type="Gene3D" id="3.20.20.190">
    <property type="entry name" value="Phosphatidylinositol (PI) phosphodiesterase"/>
    <property type="match status" value="1"/>
</dbReference>
<organism evidence="3 4">
    <name type="scientific">Sandaracinobacter neustonicus</name>
    <dbReference type="NCBI Taxonomy" id="1715348"/>
    <lineage>
        <taxon>Bacteria</taxon>
        <taxon>Pseudomonadati</taxon>
        <taxon>Pseudomonadota</taxon>
        <taxon>Alphaproteobacteria</taxon>
        <taxon>Sphingomonadales</taxon>
        <taxon>Sphingosinicellaceae</taxon>
        <taxon>Sandaracinobacter</taxon>
    </lineage>
</organism>
<dbReference type="GO" id="GO:0006580">
    <property type="term" value="P:ethanolamine metabolic process"/>
    <property type="evidence" value="ECO:0007669"/>
    <property type="project" value="TreeGrafter"/>
</dbReference>
<reference evidence="3 4" key="1">
    <citation type="submission" date="2019-06" db="EMBL/GenBank/DDBJ databases">
        <authorList>
            <person name="Lee I."/>
            <person name="Jang G.I."/>
            <person name="Hwang C.Y."/>
        </authorList>
    </citation>
    <scope>NUCLEOTIDE SEQUENCE [LARGE SCALE GENOMIC DNA]</scope>
    <source>
        <strain evidence="3 4">PAMC 28131</strain>
    </source>
</reference>
<dbReference type="GO" id="GO:0008889">
    <property type="term" value="F:glycerophosphodiester phosphodiesterase activity"/>
    <property type="evidence" value="ECO:0007669"/>
    <property type="project" value="TreeGrafter"/>
</dbReference>